<comment type="subcellular location">
    <subcellularLocation>
        <location evidence="1">Cytoplasm</location>
        <location evidence="1">Cytoskeleton</location>
    </subcellularLocation>
</comment>
<dbReference type="InterPro" id="IPR040457">
    <property type="entry name" value="GCP_C"/>
</dbReference>
<evidence type="ECO:0000256" key="1">
    <source>
        <dbReference type="ARBA" id="ARBA00004245"/>
    </source>
</evidence>
<dbReference type="GO" id="GO:0051321">
    <property type="term" value="P:meiotic cell cycle"/>
    <property type="evidence" value="ECO:0007669"/>
    <property type="project" value="TreeGrafter"/>
</dbReference>
<keyword evidence="4" id="KW-0493">Microtubule</keyword>
<dbReference type="Pfam" id="PF04130">
    <property type="entry name" value="GCP_C_terminal"/>
    <property type="match status" value="1"/>
</dbReference>
<comment type="similarity">
    <text evidence="2">Belongs to the TUBGCP family.</text>
</comment>
<dbReference type="GO" id="GO:0000922">
    <property type="term" value="C:spindle pole"/>
    <property type="evidence" value="ECO:0007669"/>
    <property type="project" value="InterPro"/>
</dbReference>
<protein>
    <submittedName>
        <fullName evidence="7">Gamma-tubulin complex component 3</fullName>
    </submittedName>
</protein>
<dbReference type="GO" id="GO:0043015">
    <property type="term" value="F:gamma-tubulin binding"/>
    <property type="evidence" value="ECO:0007669"/>
    <property type="project" value="InterPro"/>
</dbReference>
<dbReference type="Proteomes" id="UP001152795">
    <property type="component" value="Unassembled WGS sequence"/>
</dbReference>
<dbReference type="InterPro" id="IPR007259">
    <property type="entry name" value="GCP"/>
</dbReference>
<dbReference type="PANTHER" id="PTHR19302:SF14">
    <property type="entry name" value="GAMMA-TUBULIN COMPLEX COMPONENT 3"/>
    <property type="match status" value="1"/>
</dbReference>
<evidence type="ECO:0000313" key="8">
    <source>
        <dbReference type="Proteomes" id="UP001152795"/>
    </source>
</evidence>
<evidence type="ECO:0000256" key="4">
    <source>
        <dbReference type="ARBA" id="ARBA00022701"/>
    </source>
</evidence>
<dbReference type="Gene3D" id="1.20.120.1900">
    <property type="entry name" value="Gamma-tubulin complex, C-terminal domain"/>
    <property type="match status" value="1"/>
</dbReference>
<dbReference type="GO" id="GO:0005874">
    <property type="term" value="C:microtubule"/>
    <property type="evidence" value="ECO:0007669"/>
    <property type="project" value="UniProtKB-KW"/>
</dbReference>
<dbReference type="GO" id="GO:0051225">
    <property type="term" value="P:spindle assembly"/>
    <property type="evidence" value="ECO:0007669"/>
    <property type="project" value="TreeGrafter"/>
</dbReference>
<keyword evidence="5" id="KW-0206">Cytoskeleton</keyword>
<gene>
    <name evidence="7" type="ORF">PACLA_8A041887</name>
</gene>
<organism evidence="7 8">
    <name type="scientific">Paramuricea clavata</name>
    <name type="common">Red gorgonian</name>
    <name type="synonym">Violescent sea-whip</name>
    <dbReference type="NCBI Taxonomy" id="317549"/>
    <lineage>
        <taxon>Eukaryota</taxon>
        <taxon>Metazoa</taxon>
        <taxon>Cnidaria</taxon>
        <taxon>Anthozoa</taxon>
        <taxon>Octocorallia</taxon>
        <taxon>Malacalcyonacea</taxon>
        <taxon>Plexauridae</taxon>
        <taxon>Paramuricea</taxon>
    </lineage>
</organism>
<dbReference type="InterPro" id="IPR042241">
    <property type="entry name" value="GCP_C_sf"/>
</dbReference>
<dbReference type="GO" id="GO:0000278">
    <property type="term" value="P:mitotic cell cycle"/>
    <property type="evidence" value="ECO:0007669"/>
    <property type="project" value="TreeGrafter"/>
</dbReference>
<accession>A0A7D9DBU4</accession>
<evidence type="ECO:0000313" key="7">
    <source>
        <dbReference type="EMBL" id="CAB3981955.1"/>
    </source>
</evidence>
<keyword evidence="8" id="KW-1185">Reference proteome</keyword>
<feature type="region of interest" description="Disordered" evidence="6">
    <location>
        <begin position="124"/>
        <end position="155"/>
    </location>
</feature>
<dbReference type="GO" id="GO:0051011">
    <property type="term" value="F:microtubule minus-end binding"/>
    <property type="evidence" value="ECO:0007669"/>
    <property type="project" value="TreeGrafter"/>
</dbReference>
<dbReference type="PANTHER" id="PTHR19302">
    <property type="entry name" value="GAMMA TUBULIN COMPLEX PROTEIN"/>
    <property type="match status" value="1"/>
</dbReference>
<keyword evidence="3" id="KW-0963">Cytoplasm</keyword>
<dbReference type="GO" id="GO:0007020">
    <property type="term" value="P:microtubule nucleation"/>
    <property type="evidence" value="ECO:0007669"/>
    <property type="project" value="InterPro"/>
</dbReference>
<dbReference type="AlphaFoldDB" id="A0A7D9DBU4"/>
<dbReference type="Pfam" id="PF17681">
    <property type="entry name" value="GCP_N_terminal"/>
    <property type="match status" value="1"/>
</dbReference>
<evidence type="ECO:0000256" key="2">
    <source>
        <dbReference type="ARBA" id="ARBA00010337"/>
    </source>
</evidence>
<evidence type="ECO:0000256" key="5">
    <source>
        <dbReference type="ARBA" id="ARBA00023212"/>
    </source>
</evidence>
<comment type="caution">
    <text evidence="7">The sequence shown here is derived from an EMBL/GenBank/DDBJ whole genome shotgun (WGS) entry which is preliminary data.</text>
</comment>
<dbReference type="InterPro" id="IPR041470">
    <property type="entry name" value="GCP_N"/>
</dbReference>
<name>A0A7D9DBU4_PARCT</name>
<feature type="compositionally biased region" description="Polar residues" evidence="6">
    <location>
        <begin position="142"/>
        <end position="155"/>
    </location>
</feature>
<sequence length="884" mass="101535">MCGSRQQKVSQFFQYALRVLGSRFTPSVSKDEFQVIERMKRQFVHDHRETDAALLSELYSKISSKSTLKNRWSILYLLSILRNKDRDDGDSARKISGMPAFFGRGLPALSTSTPQQPLQLTTVLRGPSTESSSGISSIPRTARTTSAHSLSSGVHSLTRDQTTSSLAATSSIATTLSRREEESKFQTPGMRTLEEYRKKTKDNIENMSFEASDALLIRDLIYVFQGIDGKLIKYDQIDDGYRIERSVGVPYTTRALVNKLSELGWLFTKIRRYLDARTGDKALGLVGQSFCAALQQELTEYYRLIAVFEAQQQHLTDAGLGGETCSNSLTLRRLLVWTYTPLLRLKTLAALVEICKGKKGGSLLSAIHSYMQHGDPYVKALVKHILNQVAEPVKIILSRWIYEGELDDAFNEFFVAADYSVPDERLWFEKYSIRKAMLPSFISLELGTKILNIGKSINFIHQVCHDRFTLKERKLLIEANKGSTKLTDKEDFGGTALQEAIDIAYKETSKYLLEILVSKYKFVDHLKGMRRYLLLGQGDFIRHLMDLLEPDLAKPASTLYTHNLSGVLEAAIRATNAQFEDPDIIKRLDCRLLEVSVGDSGWDVFSLCYKVDGPIGTVFTPECTQMYLRIFNFLWRAKRMEYILTSTWKAQMSYSRLCRSLPELADVLHTCNTLNAEMIHFINQMQYYITFEILECCWAELLKKVHESTNLDDIIAAHEDFLHYILSSCLIDNQSKDMLDQLRAIFDQIIKFQATQDTLFSRALFELELRKKKTDEIKENTEEGRWGLTAAEEEREEWRQEDFRTEFLPVQRAQLQIVSQSYENLVEQFLLKLTSHSDVNLRFLSFRLDFNEHYKKKEPRLRSTLSVKYTRRKGFPGKQKIDSN</sequence>
<dbReference type="GO" id="GO:0000930">
    <property type="term" value="C:gamma-tubulin complex"/>
    <property type="evidence" value="ECO:0007669"/>
    <property type="project" value="TreeGrafter"/>
</dbReference>
<dbReference type="GO" id="GO:0031122">
    <property type="term" value="P:cytoplasmic microtubule organization"/>
    <property type="evidence" value="ECO:0007669"/>
    <property type="project" value="TreeGrafter"/>
</dbReference>
<dbReference type="EMBL" id="CACRXK020000448">
    <property type="protein sequence ID" value="CAB3981955.1"/>
    <property type="molecule type" value="Genomic_DNA"/>
</dbReference>
<feature type="compositionally biased region" description="Low complexity" evidence="6">
    <location>
        <begin position="124"/>
        <end position="141"/>
    </location>
</feature>
<reference evidence="7" key="1">
    <citation type="submission" date="2020-04" db="EMBL/GenBank/DDBJ databases">
        <authorList>
            <person name="Alioto T."/>
            <person name="Alioto T."/>
            <person name="Gomez Garrido J."/>
        </authorList>
    </citation>
    <scope>NUCLEOTIDE SEQUENCE</scope>
    <source>
        <strain evidence="7">A484AB</strain>
    </source>
</reference>
<proteinExistence type="inferred from homology"/>
<evidence type="ECO:0000256" key="6">
    <source>
        <dbReference type="SAM" id="MobiDB-lite"/>
    </source>
</evidence>
<dbReference type="OrthoDB" id="5860513at2759"/>
<evidence type="ECO:0000256" key="3">
    <source>
        <dbReference type="ARBA" id="ARBA00022490"/>
    </source>
</evidence>